<feature type="compositionally biased region" description="Basic and acidic residues" evidence="6">
    <location>
        <begin position="503"/>
        <end position="515"/>
    </location>
</feature>
<organism evidence="7 8">
    <name type="scientific">Rhodotorula taiwanensis</name>
    <dbReference type="NCBI Taxonomy" id="741276"/>
    <lineage>
        <taxon>Eukaryota</taxon>
        <taxon>Fungi</taxon>
        <taxon>Dikarya</taxon>
        <taxon>Basidiomycota</taxon>
        <taxon>Pucciniomycotina</taxon>
        <taxon>Microbotryomycetes</taxon>
        <taxon>Sporidiobolales</taxon>
        <taxon>Sporidiobolaceae</taxon>
        <taxon>Rhodotorula</taxon>
    </lineage>
</organism>
<feature type="compositionally biased region" description="Pro residues" evidence="6">
    <location>
        <begin position="92"/>
        <end position="109"/>
    </location>
</feature>
<comment type="caution">
    <text evidence="7">The sequence shown here is derived from an EMBL/GenBank/DDBJ whole genome shotgun (WGS) entry which is preliminary data.</text>
</comment>
<keyword evidence="8" id="KW-1185">Reference proteome</keyword>
<dbReference type="GO" id="GO:0000228">
    <property type="term" value="C:nuclear chromosome"/>
    <property type="evidence" value="ECO:0007669"/>
    <property type="project" value="InterPro"/>
</dbReference>
<dbReference type="PANTHER" id="PTHR10019">
    <property type="entry name" value="SNF5"/>
    <property type="match status" value="1"/>
</dbReference>
<evidence type="ECO:0000256" key="4">
    <source>
        <dbReference type="ARBA" id="ARBA00023163"/>
    </source>
</evidence>
<feature type="region of interest" description="Disordered" evidence="6">
    <location>
        <begin position="707"/>
        <end position="845"/>
    </location>
</feature>
<evidence type="ECO:0000313" key="8">
    <source>
        <dbReference type="Proteomes" id="UP000237144"/>
    </source>
</evidence>
<sequence length="931" mass="102009">MVASGSAATNGFATGSPRVPSQVLGGPVAGGQVGSSGPRFVASNNNATVDGVNAVAPSSANAGLPTMQLSQVQQQALLERAHHAASITPSAAPVPAPPPARRRPPPPQAPTFSRTELQGGPDWKVPLRRSTTVVRETEPGDEFPSISEQDQRRVQQWIQRDAAYEDEEIAAGHELRISMQSLFNQAAREQDWLGFPTDPQHRGPPRMQLPAERFSAQAKGRRGPNRKPIPTSKTYARSIASTSETLVPIRLEIEHEIYKLRDTFTWNLAETAITPQIFASHLCADLRLPRDPFEREIVNAVMKQLSDAQISANYVDHLADPLTGPREDSRIWLEHHAYKRRRTRRPRQEDRVGATALARTDELTDSDDAMHTASEGEVDAKDFSAPTDELRLVIKLDVTLDAIQLVDQFEWDISDPNNSPEGFAHAFAAELGLSGEFVTAISHSIREQVDFYTRSLCLLGYAPGRGIAEDDLRRDFLPPLLETFRTDTADDFTPALNQLTGDEVERHDREHEREVRRKRRQTKGRGVTLPDREPIRTHRTLVPRPLPGYVSVQVDERGNKAFPQPELALPFPLETKEAPKKPANLETVSNSPLKLVASKEKSTAAGGLVGAAAVNRYRKALVDGGFAGDAVAPPPRPPPPKIDPASIGLHEHIIDGQWYCANCGCPAEIAVGRRKSPVGKDSLCGECGKHYHRFKRQRPVAYTRDYATHKANAPKQPVRKRRGRGPGGTSRLETVAAEEVESVRSTRTSERGTPASQALSPASSAHDYTDEDDESSAPSSKRKRPAQYGSPDRPFVHSDSANSDLESDEDEASPPATRLKIGASVPAPAPAPPAQPSRTAAGGAIDNAEPAEPAWLQTAAVELKKDYPQSLFSTIYRPHPTNPSWKVRCLDCPGKVYNTGPDQTLQGFAVHMTNKKHLINVETRIKRSGKR</sequence>
<feature type="region of interest" description="Disordered" evidence="6">
    <location>
        <begin position="1"/>
        <end position="30"/>
    </location>
</feature>
<dbReference type="EMBL" id="PJQD01000085">
    <property type="protein sequence ID" value="POY71434.1"/>
    <property type="molecule type" value="Genomic_DNA"/>
</dbReference>
<keyword evidence="4" id="KW-0804">Transcription</keyword>
<feature type="compositionally biased region" description="Polar residues" evidence="6">
    <location>
        <begin position="1"/>
        <end position="13"/>
    </location>
</feature>
<accession>A0A2S5B3R5</accession>
<proteinExistence type="inferred from homology"/>
<keyword evidence="3" id="KW-0805">Transcription regulation</keyword>
<evidence type="ECO:0000256" key="1">
    <source>
        <dbReference type="ARBA" id="ARBA00004123"/>
    </source>
</evidence>
<name>A0A2S5B3R5_9BASI</name>
<feature type="region of interest" description="Disordered" evidence="6">
    <location>
        <begin position="83"/>
        <end position="124"/>
    </location>
</feature>
<gene>
    <name evidence="7" type="ORF">BMF94_5747</name>
</gene>
<dbReference type="InterPro" id="IPR006939">
    <property type="entry name" value="SNF5"/>
</dbReference>
<reference evidence="7 8" key="1">
    <citation type="journal article" date="2018" name="Front. Microbiol.">
        <title>Prospects for Fungal Bioremediation of Acidic Radioactive Waste Sites: Characterization and Genome Sequence of Rhodotorula taiwanensis MD1149.</title>
        <authorList>
            <person name="Tkavc R."/>
            <person name="Matrosova V.Y."/>
            <person name="Grichenko O.E."/>
            <person name="Gostincar C."/>
            <person name="Volpe R.P."/>
            <person name="Klimenkova P."/>
            <person name="Gaidamakova E.K."/>
            <person name="Zhou C.E."/>
            <person name="Stewart B.J."/>
            <person name="Lyman M.G."/>
            <person name="Malfatti S.A."/>
            <person name="Rubinfeld B."/>
            <person name="Courtot M."/>
            <person name="Singh J."/>
            <person name="Dalgard C.L."/>
            <person name="Hamilton T."/>
            <person name="Frey K.G."/>
            <person name="Gunde-Cimerman N."/>
            <person name="Dugan L."/>
            <person name="Daly M.J."/>
        </authorList>
    </citation>
    <scope>NUCLEOTIDE SEQUENCE [LARGE SCALE GENOMIC DNA]</scope>
    <source>
        <strain evidence="7 8">MD1149</strain>
    </source>
</reference>
<feature type="compositionally biased region" description="Basic and acidic residues" evidence="6">
    <location>
        <begin position="741"/>
        <end position="750"/>
    </location>
</feature>
<dbReference type="AlphaFoldDB" id="A0A2S5B3R5"/>
<dbReference type="Proteomes" id="UP000237144">
    <property type="component" value="Unassembled WGS sequence"/>
</dbReference>
<protein>
    <submittedName>
        <fullName evidence="7">Uncharacterized protein</fullName>
    </submittedName>
</protein>
<evidence type="ECO:0000256" key="5">
    <source>
        <dbReference type="ARBA" id="ARBA00023242"/>
    </source>
</evidence>
<evidence type="ECO:0000256" key="3">
    <source>
        <dbReference type="ARBA" id="ARBA00023015"/>
    </source>
</evidence>
<dbReference type="GO" id="GO:0006338">
    <property type="term" value="P:chromatin remodeling"/>
    <property type="evidence" value="ECO:0007669"/>
    <property type="project" value="InterPro"/>
</dbReference>
<evidence type="ECO:0000256" key="2">
    <source>
        <dbReference type="ARBA" id="ARBA00010239"/>
    </source>
</evidence>
<feature type="compositionally biased region" description="Low complexity" evidence="6">
    <location>
        <begin position="754"/>
        <end position="765"/>
    </location>
</feature>
<dbReference type="STRING" id="741276.A0A2S5B3R5"/>
<evidence type="ECO:0000313" key="7">
    <source>
        <dbReference type="EMBL" id="POY71434.1"/>
    </source>
</evidence>
<dbReference type="OrthoDB" id="515064at2759"/>
<feature type="region of interest" description="Disordered" evidence="6">
    <location>
        <begin position="499"/>
        <end position="531"/>
    </location>
</feature>
<evidence type="ECO:0000256" key="6">
    <source>
        <dbReference type="SAM" id="MobiDB-lite"/>
    </source>
</evidence>
<comment type="similarity">
    <text evidence="2">Belongs to the SNF5 family.</text>
</comment>
<dbReference type="Pfam" id="PF04855">
    <property type="entry name" value="SNF5"/>
    <property type="match status" value="1"/>
</dbReference>
<comment type="subcellular location">
    <subcellularLocation>
        <location evidence="1">Nucleus</location>
    </subcellularLocation>
</comment>
<keyword evidence="5" id="KW-0539">Nucleus</keyword>